<dbReference type="WBParaSite" id="HPLM_0001156501-mRNA-1">
    <property type="protein sequence ID" value="HPLM_0001156501-mRNA-1"/>
    <property type="gene ID" value="HPLM_0001156501"/>
</dbReference>
<reference evidence="3" key="1">
    <citation type="submission" date="2017-02" db="UniProtKB">
        <authorList>
            <consortium name="WormBaseParasite"/>
        </authorList>
    </citation>
    <scope>IDENTIFICATION</scope>
</reference>
<protein>
    <submittedName>
        <fullName evidence="3">ATP synthase subunit s, mitochondrial</fullName>
    </submittedName>
</protein>
<dbReference type="EMBL" id="UZAF01017599">
    <property type="protein sequence ID" value="VDO43178.1"/>
    <property type="molecule type" value="Genomic_DNA"/>
</dbReference>
<reference evidence="1 2" key="2">
    <citation type="submission" date="2018-11" db="EMBL/GenBank/DDBJ databases">
        <authorList>
            <consortium name="Pathogen Informatics"/>
        </authorList>
    </citation>
    <scope>NUCLEOTIDE SEQUENCE [LARGE SCALE GENOMIC DNA]</scope>
    <source>
        <strain evidence="1 2">MHpl1</strain>
    </source>
</reference>
<evidence type="ECO:0000313" key="1">
    <source>
        <dbReference type="EMBL" id="VDO43178.1"/>
    </source>
</evidence>
<dbReference type="Proteomes" id="UP000268014">
    <property type="component" value="Unassembled WGS sequence"/>
</dbReference>
<dbReference type="OrthoDB" id="5859291at2759"/>
<evidence type="ECO:0000313" key="3">
    <source>
        <dbReference type="WBParaSite" id="HPLM_0001156501-mRNA-1"/>
    </source>
</evidence>
<keyword evidence="2" id="KW-1185">Reference proteome</keyword>
<organism evidence="3">
    <name type="scientific">Haemonchus placei</name>
    <name type="common">Barber's pole worm</name>
    <dbReference type="NCBI Taxonomy" id="6290"/>
    <lineage>
        <taxon>Eukaryota</taxon>
        <taxon>Metazoa</taxon>
        <taxon>Ecdysozoa</taxon>
        <taxon>Nematoda</taxon>
        <taxon>Chromadorea</taxon>
        <taxon>Rhabditida</taxon>
        <taxon>Rhabditina</taxon>
        <taxon>Rhabditomorpha</taxon>
        <taxon>Strongyloidea</taxon>
        <taxon>Trichostrongylidae</taxon>
        <taxon>Haemonchus</taxon>
    </lineage>
</organism>
<evidence type="ECO:0000313" key="2">
    <source>
        <dbReference type="Proteomes" id="UP000268014"/>
    </source>
</evidence>
<dbReference type="STRING" id="6290.A0A0N4WKG0"/>
<accession>A0A0N4WKG0</accession>
<dbReference type="SUPFAM" id="SSF52047">
    <property type="entry name" value="RNI-like"/>
    <property type="match status" value="1"/>
</dbReference>
<sequence length="231" mass="27456">MIQTTRTKIFYRYARFANFKIYSLRRRVAEYLSNKFHEQRVRELGPDLACLEWLMECGSTQVWSLVSRKITVFYRRRLAIYGQNFCLESASTILFSWPSSIISSFFERLTDSAIADEGFKYFHDLKRLEVLKMNFCDYFGDDAIRELAISRPASTLRDIEIVLNPALTDGAVYWLSRLKALRRAHFYFLPYVSNRQSFLRQLKLAVPRCHVTFPEKSKYCNCRLYTYMEKL</sequence>
<name>A0A0N4WKG0_HAEPC</name>
<dbReference type="Gene3D" id="3.80.10.10">
    <property type="entry name" value="Ribonuclease Inhibitor"/>
    <property type="match status" value="1"/>
</dbReference>
<dbReference type="OMA" id="FQYFKEC"/>
<gene>
    <name evidence="1" type="ORF">HPLM_LOCUS11557</name>
</gene>
<proteinExistence type="predicted"/>
<dbReference type="InterPro" id="IPR032675">
    <property type="entry name" value="LRR_dom_sf"/>
</dbReference>
<dbReference type="AlphaFoldDB" id="A0A0N4WKG0"/>